<evidence type="ECO:0000256" key="4">
    <source>
        <dbReference type="SAM" id="MobiDB-lite"/>
    </source>
</evidence>
<dbReference type="InterPro" id="IPR050641">
    <property type="entry name" value="RIFMO-like"/>
</dbReference>
<dbReference type="PANTHER" id="PTHR43004:SF19">
    <property type="entry name" value="BINDING MONOOXYGENASE, PUTATIVE (JCVI)-RELATED"/>
    <property type="match status" value="1"/>
</dbReference>
<name>K6V860_PLACD</name>
<dbReference type="InterPro" id="IPR036188">
    <property type="entry name" value="FAD/NAD-bd_sf"/>
</dbReference>
<dbReference type="InterPro" id="IPR002938">
    <property type="entry name" value="FAD-bd"/>
</dbReference>
<feature type="domain" description="FAD-binding" evidence="5">
    <location>
        <begin position="20"/>
        <end position="143"/>
    </location>
</feature>
<dbReference type="GeneID" id="14691427"/>
<dbReference type="OrthoDB" id="1716816at2759"/>
<evidence type="ECO:0000256" key="1">
    <source>
        <dbReference type="ARBA" id="ARBA00001974"/>
    </source>
</evidence>
<dbReference type="GO" id="GO:0071949">
    <property type="term" value="F:FAD binding"/>
    <property type="evidence" value="ECO:0007669"/>
    <property type="project" value="InterPro"/>
</dbReference>
<feature type="compositionally biased region" description="Basic and acidic residues" evidence="4">
    <location>
        <begin position="173"/>
        <end position="184"/>
    </location>
</feature>
<keyword evidence="7" id="KW-1185">Reference proteome</keyword>
<dbReference type="Pfam" id="PF01494">
    <property type="entry name" value="FAD_binding_3"/>
    <property type="match status" value="1"/>
</dbReference>
<reference evidence="6 7" key="1">
    <citation type="journal article" date="2012" name="Nat. Genet.">
        <title>Plasmodium cynomolgi genome sequences provide insight into Plasmodium vivax and the monkey malaria clade.</title>
        <authorList>
            <person name="Tachibana S."/>
            <person name="Sullivan S.A."/>
            <person name="Kawai S."/>
            <person name="Nakamura S."/>
            <person name="Kim H.R."/>
            <person name="Goto N."/>
            <person name="Arisue N."/>
            <person name="Palacpac N.M.Q."/>
            <person name="Honma H."/>
            <person name="Yagi M."/>
            <person name="Tougan T."/>
            <person name="Katakai Y."/>
            <person name="Kaneko O."/>
            <person name="Mita T."/>
            <person name="Kita K."/>
            <person name="Yasutomi Y."/>
            <person name="Sutton P.L."/>
            <person name="Shakhbatyan R."/>
            <person name="Horii T."/>
            <person name="Yasunaga T."/>
            <person name="Barnwell J.W."/>
            <person name="Escalante A.A."/>
            <person name="Carlton J.M."/>
            <person name="Tanabe K."/>
        </authorList>
    </citation>
    <scope>NUCLEOTIDE SEQUENCE [LARGE SCALE GENOMIC DNA]</scope>
    <source>
        <strain evidence="6 7">B</strain>
    </source>
</reference>
<feature type="compositionally biased region" description="Basic and acidic residues" evidence="4">
    <location>
        <begin position="246"/>
        <end position="268"/>
    </location>
</feature>
<evidence type="ECO:0000256" key="2">
    <source>
        <dbReference type="ARBA" id="ARBA00022630"/>
    </source>
</evidence>
<feature type="region of interest" description="Disordered" evidence="4">
    <location>
        <begin position="166"/>
        <end position="189"/>
    </location>
</feature>
<dbReference type="SUPFAM" id="SSF51905">
    <property type="entry name" value="FAD/NAD(P)-binding domain"/>
    <property type="match status" value="1"/>
</dbReference>
<dbReference type="VEuPathDB" id="PlasmoDB:PCYB_053450"/>
<dbReference type="Gene3D" id="3.50.50.60">
    <property type="entry name" value="FAD/NAD(P)-binding domain"/>
    <property type="match status" value="1"/>
</dbReference>
<keyword evidence="2" id="KW-0285">Flavoprotein</keyword>
<proteinExistence type="predicted"/>
<organism evidence="6 7">
    <name type="scientific">Plasmodium cynomolgi (strain B)</name>
    <dbReference type="NCBI Taxonomy" id="1120755"/>
    <lineage>
        <taxon>Eukaryota</taxon>
        <taxon>Sar</taxon>
        <taxon>Alveolata</taxon>
        <taxon>Apicomplexa</taxon>
        <taxon>Aconoidasida</taxon>
        <taxon>Haemosporida</taxon>
        <taxon>Plasmodiidae</taxon>
        <taxon>Plasmodium</taxon>
        <taxon>Plasmodium (Plasmodium)</taxon>
    </lineage>
</organism>
<evidence type="ECO:0000259" key="5">
    <source>
        <dbReference type="Pfam" id="PF01494"/>
    </source>
</evidence>
<evidence type="ECO:0000256" key="3">
    <source>
        <dbReference type="ARBA" id="ARBA00022827"/>
    </source>
</evidence>
<dbReference type="GO" id="GO:0016709">
    <property type="term" value="F:oxidoreductase activity, acting on paired donors, with incorporation or reduction of molecular oxygen, NAD(P)H as one donor, and incorporation of one atom of oxygen"/>
    <property type="evidence" value="ECO:0007669"/>
    <property type="project" value="UniProtKB-ARBA"/>
</dbReference>
<protein>
    <recommendedName>
        <fullName evidence="5">FAD-binding domain-containing protein</fullName>
    </recommendedName>
</protein>
<dbReference type="RefSeq" id="XP_004221274.1">
    <property type="nucleotide sequence ID" value="XM_004221226.1"/>
</dbReference>
<gene>
    <name evidence="6" type="ORF">PCYB_053450</name>
</gene>
<evidence type="ECO:0000313" key="7">
    <source>
        <dbReference type="Proteomes" id="UP000006319"/>
    </source>
</evidence>
<dbReference type="PANTHER" id="PTHR43004">
    <property type="entry name" value="TRK SYSTEM POTASSIUM UPTAKE PROTEIN"/>
    <property type="match status" value="1"/>
</dbReference>
<feature type="compositionally biased region" description="Polar residues" evidence="4">
    <location>
        <begin position="228"/>
        <end position="245"/>
    </location>
</feature>
<evidence type="ECO:0000313" key="6">
    <source>
        <dbReference type="EMBL" id="GAB65327.1"/>
    </source>
</evidence>
<comment type="cofactor">
    <cofactor evidence="1">
        <name>FAD</name>
        <dbReference type="ChEBI" id="CHEBI:57692"/>
    </cofactor>
</comment>
<dbReference type="AlphaFoldDB" id="K6V860"/>
<accession>K6V860</accession>
<dbReference type="EMBL" id="DF157097">
    <property type="protein sequence ID" value="GAB65327.1"/>
    <property type="molecule type" value="Genomic_DNA"/>
</dbReference>
<feature type="region of interest" description="Disordered" evidence="4">
    <location>
        <begin position="213"/>
        <end position="271"/>
    </location>
</feature>
<dbReference type="Proteomes" id="UP000006319">
    <property type="component" value="Chromosome 5"/>
</dbReference>
<dbReference type="KEGG" id="pcy:PCYB_053450"/>
<dbReference type="eggNOG" id="KOG3855">
    <property type="taxonomic scope" value="Eukaryota"/>
</dbReference>
<sequence>MSRQTNGYLRKRDPPEEAYQTDVLIVGANTGGLLLSLDLARKNINHLVINSCDRNKKEVNGEDISEQYVLYPRTLEIFHDLNILSEVRNRSLKLTGVSFYVGNKLINQTDKTFFQSCNGSTSYMLSINKTTLNNILRRKLASINSDAVQDGTILWGLSQRCPSTCTRGKRCQVPHDRKKSDKGMHSTVEPIVGKKTWGKGFFFWGERGKNGAVEKNAHDDSLGGKPTTDASTGGSPTSDTQPSEHQPSEHQPSEHQPSEHQPSEDRPKKPLHCSIRSKFIVGVDGRKSSIRKLANIKMEEKASQPIEYISVDVCAKWNIDMSHYNLTLVQYAKYLQAKFLL</sequence>
<keyword evidence="3" id="KW-0274">FAD</keyword>
<dbReference type="PhylomeDB" id="K6V860"/>